<feature type="compositionally biased region" description="Pro residues" evidence="1">
    <location>
        <begin position="31"/>
        <end position="42"/>
    </location>
</feature>
<evidence type="ECO:0000256" key="1">
    <source>
        <dbReference type="SAM" id="MobiDB-lite"/>
    </source>
</evidence>
<keyword evidence="3" id="KW-1185">Reference proteome</keyword>
<comment type="caution">
    <text evidence="2">The sequence shown here is derived from an EMBL/GenBank/DDBJ whole genome shotgun (WGS) entry which is preliminary data.</text>
</comment>
<protein>
    <recommendedName>
        <fullName evidence="4">Anti-sigma factor NepR domain-containing protein</fullName>
    </recommendedName>
</protein>
<reference evidence="2 3" key="1">
    <citation type="submission" date="2018-11" db="EMBL/GenBank/DDBJ databases">
        <title>Genomic Encyclopedia of Type Strains, Phase IV (KMG-IV): sequencing the most valuable type-strain genomes for metagenomic binning, comparative biology and taxonomic classification.</title>
        <authorList>
            <person name="Goeker M."/>
        </authorList>
    </citation>
    <scope>NUCLEOTIDE SEQUENCE [LARGE SCALE GENOMIC DNA]</scope>
    <source>
        <strain evidence="2 3">DSM 5900</strain>
    </source>
</reference>
<evidence type="ECO:0000313" key="2">
    <source>
        <dbReference type="EMBL" id="ROP83765.1"/>
    </source>
</evidence>
<evidence type="ECO:0008006" key="4">
    <source>
        <dbReference type="Google" id="ProtNLM"/>
    </source>
</evidence>
<dbReference type="EMBL" id="RJKX01000016">
    <property type="protein sequence ID" value="ROP83765.1"/>
    <property type="molecule type" value="Genomic_DNA"/>
</dbReference>
<gene>
    <name evidence="2" type="ORF">EDC65_4414</name>
</gene>
<dbReference type="AlphaFoldDB" id="A0A3N1L2Y0"/>
<sequence>MAGAVGDHPTSARPDPARPAMAQPSMAKSPPSKPLPARPDQPPRTGSGGRKPGGPQRQDWLELKLKGLYDEVAGEPLPPSLQKLIDELDG</sequence>
<name>A0A3N1L2Y0_9PROT</name>
<evidence type="ECO:0000313" key="3">
    <source>
        <dbReference type="Proteomes" id="UP000278222"/>
    </source>
</evidence>
<organism evidence="2 3">
    <name type="scientific">Stella humosa</name>
    <dbReference type="NCBI Taxonomy" id="94"/>
    <lineage>
        <taxon>Bacteria</taxon>
        <taxon>Pseudomonadati</taxon>
        <taxon>Pseudomonadota</taxon>
        <taxon>Alphaproteobacteria</taxon>
        <taxon>Rhodospirillales</taxon>
        <taxon>Stellaceae</taxon>
        <taxon>Stella</taxon>
    </lineage>
</organism>
<feature type="region of interest" description="Disordered" evidence="1">
    <location>
        <begin position="1"/>
        <end position="60"/>
    </location>
</feature>
<proteinExistence type="predicted"/>
<accession>A0A3N1L2Y0</accession>
<dbReference type="Proteomes" id="UP000278222">
    <property type="component" value="Unassembled WGS sequence"/>
</dbReference>